<comment type="caution">
    <text evidence="1">The sequence shown here is derived from an EMBL/GenBank/DDBJ whole genome shotgun (WGS) entry which is preliminary data.</text>
</comment>
<gene>
    <name evidence="1" type="ORF">B2M26_13365</name>
</gene>
<dbReference type="NCBIfam" id="TIGR04088">
    <property type="entry name" value="cognate_SipW"/>
    <property type="match status" value="1"/>
</dbReference>
<sequence length="299" mass="31830">MLKLSTKIPLLSVAGILTLSTLVGGGTFALFTSSSQNTTNTFTAGTLNVTPERDDIPQTGPMFYTSTTSPQAGVVPTGLWAPGDKHTRGLFLENTGTLTARLSSIAATPVDANGLTASNPSANQVNLQNDATFSNQSNVTVWELVPVSTATGNDDQWSNQETSTQIEECLDAVNHFYQMYGGMGYTGQQLLTAVNNGLLHSINNLTAVSNGQTVSTDSVAVTQMFNDQTSNFVNQSPYNVNTFNDVIHPGQSTLLAFTVGFDLRPPTGSGIDPNSMQGKSVYFNFGTNWVQTRNNPIGL</sequence>
<reference evidence="1 2" key="1">
    <citation type="submission" date="2017-02" db="EMBL/GenBank/DDBJ databases">
        <title>Draft genome of Acidibacillus ferrooxidans Huett2.</title>
        <authorList>
            <person name="Schopf S."/>
        </authorList>
    </citation>
    <scope>NUCLEOTIDE SEQUENCE [LARGE SCALE GENOMIC DNA]</scope>
    <source>
        <strain evidence="1 2">Huett2</strain>
    </source>
</reference>
<dbReference type="Pfam" id="PF12389">
    <property type="entry name" value="Peptidase_M73"/>
    <property type="match status" value="1"/>
</dbReference>
<protein>
    <recommendedName>
        <fullName evidence="3">Camelysin metallo-endopeptidase</fullName>
    </recommendedName>
</protein>
<dbReference type="Proteomes" id="UP000190229">
    <property type="component" value="Unassembled WGS sequence"/>
</dbReference>
<proteinExistence type="predicted"/>
<dbReference type="InterPro" id="IPR022121">
    <property type="entry name" value="Peptidase_M73_camelysin"/>
</dbReference>
<dbReference type="AlphaFoldDB" id="A0A1V4EQC4"/>
<dbReference type="EMBL" id="MWPS01000043">
    <property type="protein sequence ID" value="OPG15135.1"/>
    <property type="molecule type" value="Genomic_DNA"/>
</dbReference>
<dbReference type="InterPro" id="IPR023833">
    <property type="entry name" value="Signal_pept_SipW-depend-type"/>
</dbReference>
<dbReference type="OrthoDB" id="2553777at2"/>
<organism evidence="1 2">
    <name type="scientific">Ferroacidibacillus organovorans</name>
    <dbReference type="NCBI Taxonomy" id="1765683"/>
    <lineage>
        <taxon>Bacteria</taxon>
        <taxon>Bacillati</taxon>
        <taxon>Bacillota</taxon>
        <taxon>Bacilli</taxon>
        <taxon>Bacillales</taxon>
        <taxon>Alicyclobacillaceae</taxon>
        <taxon>Ferroacidibacillus</taxon>
    </lineage>
</organism>
<evidence type="ECO:0008006" key="3">
    <source>
        <dbReference type="Google" id="ProtNLM"/>
    </source>
</evidence>
<evidence type="ECO:0000313" key="2">
    <source>
        <dbReference type="Proteomes" id="UP000190229"/>
    </source>
</evidence>
<evidence type="ECO:0000313" key="1">
    <source>
        <dbReference type="EMBL" id="OPG15135.1"/>
    </source>
</evidence>
<name>A0A1V4EQC4_9BACL</name>
<accession>A0A1V4EQC4</accession>
<keyword evidence="2" id="KW-1185">Reference proteome</keyword>